<evidence type="ECO:0000313" key="2">
    <source>
        <dbReference type="Proteomes" id="UP001140234"/>
    </source>
</evidence>
<proteinExistence type="predicted"/>
<comment type="caution">
    <text evidence="1">The sequence shown here is derived from an EMBL/GenBank/DDBJ whole genome shotgun (WGS) entry which is preliminary data.</text>
</comment>
<protein>
    <submittedName>
        <fullName evidence="1">Uncharacterized protein</fullName>
    </submittedName>
</protein>
<sequence>MALLRAKDLSGFFTEAARSRKNSPLKSLLKYMAADPTLLSLGAGLPHPDMFPIARITASVAQPGCSAADEAADKVDVSVAKGASGVTEGLERFLQYGNGRGIASYLDFAREHTARIHKPVYEDWDVVVSQGNTDAFAKTLEMFCERGDTLIVDEWTYPAAIETVGPMGLGLAPVAMDGEGMVPDDLDRVCTSWSGRARPLRAAYMIPTAQNPTGATMSLERKRAIYAVAQKHDLVLIEDDPYYYLQLGRYRRPEECGSGEERCSGLPGVTALIPSLLSLDVDGRVVRLDSFSKILAPGLRCGWVTAPKYIAEKIQFHNETTIQQPSGLSQALVSKLMNEQWGHDGWERHLVQLQREYAVRRDLFVDLCYRHLRGMVEFTAPTAGMFLWLRVLLSPAAQRRQGVMDEIFESMIANHVLLVPGFMFSPLGADAAEARSKPFIRAAFSYAAPADFEPAIVRLAQALAPFTA</sequence>
<evidence type="ECO:0000313" key="1">
    <source>
        <dbReference type="EMBL" id="KAJ2775669.1"/>
    </source>
</evidence>
<keyword evidence="2" id="KW-1185">Reference proteome</keyword>
<dbReference type="Proteomes" id="UP001140234">
    <property type="component" value="Unassembled WGS sequence"/>
</dbReference>
<accession>A0ACC1K843</accession>
<name>A0ACC1K843_9FUNG</name>
<gene>
    <name evidence="1" type="ORF">IWQ57_000298</name>
</gene>
<organism evidence="1 2">
    <name type="scientific">Coemansia nantahalensis</name>
    <dbReference type="NCBI Taxonomy" id="2789366"/>
    <lineage>
        <taxon>Eukaryota</taxon>
        <taxon>Fungi</taxon>
        <taxon>Fungi incertae sedis</taxon>
        <taxon>Zoopagomycota</taxon>
        <taxon>Kickxellomycotina</taxon>
        <taxon>Kickxellomycetes</taxon>
        <taxon>Kickxellales</taxon>
        <taxon>Kickxellaceae</taxon>
        <taxon>Coemansia</taxon>
    </lineage>
</organism>
<dbReference type="EMBL" id="JANBUJ010000005">
    <property type="protein sequence ID" value="KAJ2775669.1"/>
    <property type="molecule type" value="Genomic_DNA"/>
</dbReference>
<reference evidence="1" key="1">
    <citation type="submission" date="2022-07" db="EMBL/GenBank/DDBJ databases">
        <title>Phylogenomic reconstructions and comparative analyses of Kickxellomycotina fungi.</title>
        <authorList>
            <person name="Reynolds N.K."/>
            <person name="Stajich J.E."/>
            <person name="Barry K."/>
            <person name="Grigoriev I.V."/>
            <person name="Crous P."/>
            <person name="Smith M.E."/>
        </authorList>
    </citation>
    <scope>NUCLEOTIDE SEQUENCE</scope>
    <source>
        <strain evidence="1">CBS 109366</strain>
    </source>
</reference>